<dbReference type="InterPro" id="IPR050952">
    <property type="entry name" value="TRIM-NHL_E3_ligases"/>
</dbReference>
<dbReference type="GO" id="GO:0005509">
    <property type="term" value="F:calcium ion binding"/>
    <property type="evidence" value="ECO:0007669"/>
    <property type="project" value="InterPro"/>
</dbReference>
<evidence type="ECO:0000313" key="6">
    <source>
        <dbReference type="Proteomes" id="UP000663877"/>
    </source>
</evidence>
<feature type="repeat" description="NHL" evidence="3">
    <location>
        <begin position="738"/>
        <end position="781"/>
    </location>
</feature>
<dbReference type="Pfam" id="PF01436">
    <property type="entry name" value="NHL"/>
    <property type="match status" value="1"/>
</dbReference>
<dbReference type="InterPro" id="IPR001258">
    <property type="entry name" value="NHL_repeat"/>
</dbReference>
<organism evidence="5 6">
    <name type="scientific">Adineta steineri</name>
    <dbReference type="NCBI Taxonomy" id="433720"/>
    <lineage>
        <taxon>Eukaryota</taxon>
        <taxon>Metazoa</taxon>
        <taxon>Spiralia</taxon>
        <taxon>Gnathifera</taxon>
        <taxon>Rotifera</taxon>
        <taxon>Eurotatoria</taxon>
        <taxon>Bdelloidea</taxon>
        <taxon>Adinetida</taxon>
        <taxon>Adinetidae</taxon>
        <taxon>Adineta</taxon>
    </lineage>
</organism>
<evidence type="ECO:0000256" key="3">
    <source>
        <dbReference type="PROSITE-ProRule" id="PRU00504"/>
    </source>
</evidence>
<dbReference type="PROSITE" id="PS00018">
    <property type="entry name" value="EF_HAND_1"/>
    <property type="match status" value="1"/>
</dbReference>
<feature type="domain" description="EF-hand" evidence="4">
    <location>
        <begin position="1"/>
        <end position="34"/>
    </location>
</feature>
<dbReference type="Pfam" id="PF13202">
    <property type="entry name" value="EF-hand_5"/>
    <property type="match status" value="2"/>
</dbReference>
<dbReference type="InterPro" id="IPR002048">
    <property type="entry name" value="EF_hand_dom"/>
</dbReference>
<feature type="domain" description="EF-hand" evidence="4">
    <location>
        <begin position="437"/>
        <end position="472"/>
    </location>
</feature>
<evidence type="ECO:0000259" key="4">
    <source>
        <dbReference type="PROSITE" id="PS50222"/>
    </source>
</evidence>
<accession>A0A813TXP6</accession>
<dbReference type="InterPro" id="IPR011042">
    <property type="entry name" value="6-blade_b-propeller_TolB-like"/>
</dbReference>
<evidence type="ECO:0000313" key="5">
    <source>
        <dbReference type="EMBL" id="CAF0817879.1"/>
    </source>
</evidence>
<keyword evidence="1" id="KW-0677">Repeat</keyword>
<protein>
    <recommendedName>
        <fullName evidence="4">EF-hand domain-containing protein</fullName>
    </recommendedName>
</protein>
<dbReference type="AlphaFoldDB" id="A0A813TXP6"/>
<dbReference type="PANTHER" id="PTHR24104">
    <property type="entry name" value="E3 UBIQUITIN-PROTEIN LIGASE NHLRC1-RELATED"/>
    <property type="match status" value="1"/>
</dbReference>
<dbReference type="Proteomes" id="UP000663877">
    <property type="component" value="Unassembled WGS sequence"/>
</dbReference>
<dbReference type="SUPFAM" id="SSF47473">
    <property type="entry name" value="EF-hand"/>
    <property type="match status" value="1"/>
</dbReference>
<dbReference type="InterPro" id="IPR018247">
    <property type="entry name" value="EF_Hand_1_Ca_BS"/>
</dbReference>
<sequence length="799" mass="83370">MNSVDAAFNQADVNHDGGLNQAEFREFLARNSIGGTSTSNYSVNNEFNNLEGTDGYGSLGFRSSSYEGTDLGYAGAGYGASSYESSAFRSSVGTIGGDVTNLNVVGAAGVSNADAAAARFSTATRTSTFQQQYETDAQGNFKDSNPQIIRRPAPSGPVTYTQNIKVRFLQPPAVPPPGPLIIKEVRPPQPPPPAPLRVRQQAPPLPQAPPLILREKPPPAPAVVASQTVVRNLAAIAVPPRSVVIERLPAAPPKPRDIVIERWIPYGPQAERKTIVQRAAAAVAYARPHNVIIQYEAPQVRVIRQFQRLGVTQENPQEYIQRYGATLFDSQTLVQQARAAGVVEDISPPAISNAVSSNISEFSSSSSTGAFNLEGNTNGAIDVVSNISGGGANGAANRASFYESTSYSSGGGGGDISGFGYGGIGSLSYDSSSYGSSNGGVADALFSAVDTNNDGVISRSEFRNAATASTVRWNSTGTTVAGNAGGTSGVSAGLLKGPYVVRIDSSNALYIAEVDNHRIQKWIIGDSIGVTVAGQADGTSGASSTTLNAPPGLAIDSSNNMYIVDKFNQRVMYWASGASSGSMIAGTGSPGSANNQFNRPNAIELVSSSGTLYISDLDNQRIMQYLKGASSGTVVAGGNGAGTGSTQLWHPCGFTLDSSTNSLIIASYYAHSVVRWVIGDTSWTLLAGSSGVSGSSSTHLNNPIGVAIDQYGNIYVADSGNHRIQFFLPGQSEATTIAGVTGSSGTSATQLNAPFGVTLDSQFNLYVADNGNNRVQRYRRCVSMDADNYSYSAMATTES</sequence>
<evidence type="ECO:0000256" key="2">
    <source>
        <dbReference type="ARBA" id="ARBA00022837"/>
    </source>
</evidence>
<comment type="caution">
    <text evidence="5">The sequence shown here is derived from an EMBL/GenBank/DDBJ whole genome shotgun (WGS) entry which is preliminary data.</text>
</comment>
<dbReference type="EMBL" id="CAJNOI010000017">
    <property type="protein sequence ID" value="CAF0817879.1"/>
    <property type="molecule type" value="Genomic_DNA"/>
</dbReference>
<gene>
    <name evidence="5" type="ORF">BJG266_LOCUS6091</name>
</gene>
<dbReference type="InterPro" id="IPR011992">
    <property type="entry name" value="EF-hand-dom_pair"/>
</dbReference>
<name>A0A813TXP6_9BILA</name>
<dbReference type="PROSITE" id="PS51125">
    <property type="entry name" value="NHL"/>
    <property type="match status" value="2"/>
</dbReference>
<dbReference type="Gene3D" id="2.120.10.30">
    <property type="entry name" value="TolB, C-terminal domain"/>
    <property type="match status" value="2"/>
</dbReference>
<evidence type="ECO:0000256" key="1">
    <source>
        <dbReference type="ARBA" id="ARBA00022737"/>
    </source>
</evidence>
<proteinExistence type="predicted"/>
<dbReference type="PROSITE" id="PS50222">
    <property type="entry name" value="EF_HAND_2"/>
    <property type="match status" value="2"/>
</dbReference>
<dbReference type="SUPFAM" id="SSF63829">
    <property type="entry name" value="Calcium-dependent phosphotriesterase"/>
    <property type="match status" value="1"/>
</dbReference>
<keyword evidence="2" id="KW-0106">Calcium</keyword>
<dbReference type="GO" id="GO:0008270">
    <property type="term" value="F:zinc ion binding"/>
    <property type="evidence" value="ECO:0007669"/>
    <property type="project" value="UniProtKB-KW"/>
</dbReference>
<dbReference type="SMART" id="SM00054">
    <property type="entry name" value="EFh"/>
    <property type="match status" value="2"/>
</dbReference>
<feature type="repeat" description="NHL" evidence="3">
    <location>
        <begin position="687"/>
        <end position="730"/>
    </location>
</feature>
<reference evidence="5" key="1">
    <citation type="submission" date="2021-02" db="EMBL/GenBank/DDBJ databases">
        <authorList>
            <person name="Nowell W R."/>
        </authorList>
    </citation>
    <scope>NUCLEOTIDE SEQUENCE</scope>
</reference>
<dbReference type="PANTHER" id="PTHR24104:SF25">
    <property type="entry name" value="PROTEIN LIN-41"/>
    <property type="match status" value="1"/>
</dbReference>
<dbReference type="CDD" id="cd05819">
    <property type="entry name" value="NHL"/>
    <property type="match status" value="1"/>
</dbReference>